<keyword evidence="2" id="KW-1185">Reference proteome</keyword>
<name>A0AA40G5M9_9HYME</name>
<proteinExistence type="predicted"/>
<evidence type="ECO:0000313" key="2">
    <source>
        <dbReference type="Proteomes" id="UP001177670"/>
    </source>
</evidence>
<evidence type="ECO:0000313" key="1">
    <source>
        <dbReference type="EMBL" id="KAK1131303.1"/>
    </source>
</evidence>
<comment type="caution">
    <text evidence="1">The sequence shown here is derived from an EMBL/GenBank/DDBJ whole genome shotgun (WGS) entry which is preliminary data.</text>
</comment>
<dbReference type="AlphaFoldDB" id="A0AA40G5M9"/>
<reference evidence="1" key="1">
    <citation type="submission" date="2021-10" db="EMBL/GenBank/DDBJ databases">
        <title>Melipona bicolor Genome sequencing and assembly.</title>
        <authorList>
            <person name="Araujo N.S."/>
            <person name="Arias M.C."/>
        </authorList>
    </citation>
    <scope>NUCLEOTIDE SEQUENCE</scope>
    <source>
        <strain evidence="1">USP_2M_L1-L4_2017</strain>
        <tissue evidence="1">Whole body</tissue>
    </source>
</reference>
<dbReference type="EMBL" id="JAHYIQ010000006">
    <property type="protein sequence ID" value="KAK1131303.1"/>
    <property type="molecule type" value="Genomic_DNA"/>
</dbReference>
<dbReference type="Proteomes" id="UP001177670">
    <property type="component" value="Unassembled WGS sequence"/>
</dbReference>
<sequence>MPNRKNLYARSPFSRHLEASNIDEYRVKKLVNGSLILAKIQLPPSLHTGCLNIVEHEKEE</sequence>
<protein>
    <submittedName>
        <fullName evidence="1">Uncharacterized protein</fullName>
    </submittedName>
</protein>
<gene>
    <name evidence="1" type="ORF">K0M31_017590</name>
</gene>
<accession>A0AA40G5M9</accession>
<organism evidence="1 2">
    <name type="scientific">Melipona bicolor</name>
    <dbReference type="NCBI Taxonomy" id="60889"/>
    <lineage>
        <taxon>Eukaryota</taxon>
        <taxon>Metazoa</taxon>
        <taxon>Ecdysozoa</taxon>
        <taxon>Arthropoda</taxon>
        <taxon>Hexapoda</taxon>
        <taxon>Insecta</taxon>
        <taxon>Pterygota</taxon>
        <taxon>Neoptera</taxon>
        <taxon>Endopterygota</taxon>
        <taxon>Hymenoptera</taxon>
        <taxon>Apocrita</taxon>
        <taxon>Aculeata</taxon>
        <taxon>Apoidea</taxon>
        <taxon>Anthophila</taxon>
        <taxon>Apidae</taxon>
        <taxon>Melipona</taxon>
    </lineage>
</organism>